<dbReference type="Proteomes" id="UP000321393">
    <property type="component" value="Unassembled WGS sequence"/>
</dbReference>
<evidence type="ECO:0000313" key="1">
    <source>
        <dbReference type="EMBL" id="KAA0060680.1"/>
    </source>
</evidence>
<dbReference type="AlphaFoldDB" id="A0A5A7UZY5"/>
<proteinExistence type="predicted"/>
<comment type="caution">
    <text evidence="1">The sequence shown here is derived from an EMBL/GenBank/DDBJ whole genome shotgun (WGS) entry which is preliminary data.</text>
</comment>
<evidence type="ECO:0000313" key="2">
    <source>
        <dbReference type="Proteomes" id="UP000321393"/>
    </source>
</evidence>
<gene>
    <name evidence="1" type="ORF">E6C27_scaffold22G005780</name>
</gene>
<dbReference type="EMBL" id="SSTE01005668">
    <property type="protein sequence ID" value="KAA0060680.1"/>
    <property type="molecule type" value="Genomic_DNA"/>
</dbReference>
<accession>A0A5A7UZY5</accession>
<reference evidence="1 2" key="1">
    <citation type="submission" date="2019-08" db="EMBL/GenBank/DDBJ databases">
        <title>Draft genome sequences of two oriental melons (Cucumis melo L. var makuwa).</title>
        <authorList>
            <person name="Kwon S.-Y."/>
        </authorList>
    </citation>
    <scope>NUCLEOTIDE SEQUENCE [LARGE SCALE GENOMIC DNA]</scope>
    <source>
        <strain evidence="2">cv. SW 3</strain>
        <tissue evidence="1">Leaf</tissue>
    </source>
</reference>
<name>A0A5A7UZY5_CUCMM</name>
<organism evidence="1 2">
    <name type="scientific">Cucumis melo var. makuwa</name>
    <name type="common">Oriental melon</name>
    <dbReference type="NCBI Taxonomy" id="1194695"/>
    <lineage>
        <taxon>Eukaryota</taxon>
        <taxon>Viridiplantae</taxon>
        <taxon>Streptophyta</taxon>
        <taxon>Embryophyta</taxon>
        <taxon>Tracheophyta</taxon>
        <taxon>Spermatophyta</taxon>
        <taxon>Magnoliopsida</taxon>
        <taxon>eudicotyledons</taxon>
        <taxon>Gunneridae</taxon>
        <taxon>Pentapetalae</taxon>
        <taxon>rosids</taxon>
        <taxon>fabids</taxon>
        <taxon>Cucurbitales</taxon>
        <taxon>Cucurbitaceae</taxon>
        <taxon>Benincaseae</taxon>
        <taxon>Cucumis</taxon>
    </lineage>
</organism>
<sequence length="101" mass="11860">MEKPDERDHEGFSTSIVETEFERVAKKTKEKKEKVAYDLLKIKLKARGFKALAQEKKETKLKEQHKLLNKMNKVSFFVVKDKAMKTSNEEICEELEKELGK</sequence>
<protein>
    <submittedName>
        <fullName evidence="1">Protein MNN4-like</fullName>
    </submittedName>
</protein>